<keyword evidence="4" id="KW-0479">Metal-binding</keyword>
<evidence type="ECO:0000256" key="8">
    <source>
        <dbReference type="ARBA" id="ARBA00050776"/>
    </source>
</evidence>
<dbReference type="SUPFAM" id="SSF53383">
    <property type="entry name" value="PLP-dependent transferases"/>
    <property type="match status" value="1"/>
</dbReference>
<dbReference type="Gene3D" id="3.90.1150.10">
    <property type="entry name" value="Aspartate Aminotransferase, domain 1"/>
    <property type="match status" value="1"/>
</dbReference>
<dbReference type="Gene3D" id="1.10.260.50">
    <property type="match status" value="1"/>
</dbReference>
<dbReference type="InterPro" id="IPR015424">
    <property type="entry name" value="PyrdxlP-dep_Trfase"/>
</dbReference>
<keyword evidence="3" id="KW-0808">Transferase</keyword>
<evidence type="ECO:0000256" key="1">
    <source>
        <dbReference type="ARBA" id="ARBA00001933"/>
    </source>
</evidence>
<dbReference type="InterPro" id="IPR015421">
    <property type="entry name" value="PyrdxlP-dep_Trfase_major"/>
</dbReference>
<dbReference type="Pfam" id="PF00266">
    <property type="entry name" value="Aminotran_5"/>
    <property type="match status" value="1"/>
</dbReference>
<keyword evidence="6" id="KW-0408">Iron</keyword>
<evidence type="ECO:0000256" key="3">
    <source>
        <dbReference type="ARBA" id="ARBA00022679"/>
    </source>
</evidence>
<evidence type="ECO:0000313" key="11">
    <source>
        <dbReference type="Proteomes" id="UP001575652"/>
    </source>
</evidence>
<dbReference type="InterPro" id="IPR016454">
    <property type="entry name" value="Cysteine_dSase"/>
</dbReference>
<dbReference type="PANTHER" id="PTHR11601:SF34">
    <property type="entry name" value="CYSTEINE DESULFURASE"/>
    <property type="match status" value="1"/>
</dbReference>
<sequence>MIYLDAAATTPVRPEVLDLVWPLLTTEYGNPSSRHTVGEAAARALDYARDTAAGVLGVRTGDIVFTSGGTESNNLALKGLALAAPRGRHLVTSAVEHSSVRASADYLARHHGFAVDVVPVDRAGRIDPDALRGLLRPDTTLVSVMAVNNEVGTIQPVAEAAAAARAVGALFHTDAVQAAGWLDLRPLAAVSDALSLSGHKIGGLKGAGLLMLRGRLEAEPVLHGGGQERGRRSGTENVAGAVSTAVALRLAAEAVAAGGPQEGYGAYLTRAIVDGLRGDGGAAVPVPTGDPERRVPGIVSFCFPGTSGEAVLLELERRGVVCSSGSACHAGSDEPSTVLLAMGYDPDTALTAVRLSFGRGVKEAELTTAARGVVAAVRAVAGG</sequence>
<evidence type="ECO:0000256" key="5">
    <source>
        <dbReference type="ARBA" id="ARBA00022898"/>
    </source>
</evidence>
<comment type="similarity">
    <text evidence="2">Belongs to the class-V pyridoxal-phosphate-dependent aminotransferase family. NifS/IscS subfamily.</text>
</comment>
<comment type="caution">
    <text evidence="10">The sequence shown here is derived from an EMBL/GenBank/DDBJ whole genome shotgun (WGS) entry which is preliminary data.</text>
</comment>
<evidence type="ECO:0000313" key="10">
    <source>
        <dbReference type="EMBL" id="MFB0833175.1"/>
    </source>
</evidence>
<organism evidence="10 11">
    <name type="scientific">Arthrobacter halodurans</name>
    <dbReference type="NCBI Taxonomy" id="516699"/>
    <lineage>
        <taxon>Bacteria</taxon>
        <taxon>Bacillati</taxon>
        <taxon>Actinomycetota</taxon>
        <taxon>Actinomycetes</taxon>
        <taxon>Micrococcales</taxon>
        <taxon>Micrococcaceae</taxon>
        <taxon>Arthrobacter</taxon>
    </lineage>
</organism>
<dbReference type="RefSeq" id="WP_373970343.1">
    <property type="nucleotide sequence ID" value="NZ_JBHDLJ010000001.1"/>
</dbReference>
<keyword evidence="5" id="KW-0663">Pyridoxal phosphate</keyword>
<name>A0ABV4UI59_9MICC</name>
<feature type="domain" description="Aminotransferase class V" evidence="9">
    <location>
        <begin position="2"/>
        <end position="366"/>
    </location>
</feature>
<dbReference type="InterPro" id="IPR015422">
    <property type="entry name" value="PyrdxlP-dep_Trfase_small"/>
</dbReference>
<dbReference type="EMBL" id="JBHDLJ010000001">
    <property type="protein sequence ID" value="MFB0833175.1"/>
    <property type="molecule type" value="Genomic_DNA"/>
</dbReference>
<keyword evidence="7" id="KW-0411">Iron-sulfur</keyword>
<keyword evidence="11" id="KW-1185">Reference proteome</keyword>
<accession>A0ABV4UI59</accession>
<dbReference type="PIRSF" id="PIRSF005572">
    <property type="entry name" value="NifS"/>
    <property type="match status" value="1"/>
</dbReference>
<dbReference type="Proteomes" id="UP001575652">
    <property type="component" value="Unassembled WGS sequence"/>
</dbReference>
<dbReference type="PANTHER" id="PTHR11601">
    <property type="entry name" value="CYSTEINE DESULFURYLASE FAMILY MEMBER"/>
    <property type="match status" value="1"/>
</dbReference>
<dbReference type="Gene3D" id="3.40.640.10">
    <property type="entry name" value="Type I PLP-dependent aspartate aminotransferase-like (Major domain)"/>
    <property type="match status" value="1"/>
</dbReference>
<evidence type="ECO:0000256" key="4">
    <source>
        <dbReference type="ARBA" id="ARBA00022723"/>
    </source>
</evidence>
<gene>
    <name evidence="10" type="ORF">ACETWP_01120</name>
</gene>
<evidence type="ECO:0000256" key="6">
    <source>
        <dbReference type="ARBA" id="ARBA00023004"/>
    </source>
</evidence>
<evidence type="ECO:0000256" key="2">
    <source>
        <dbReference type="ARBA" id="ARBA00006490"/>
    </source>
</evidence>
<comment type="cofactor">
    <cofactor evidence="1">
        <name>pyridoxal 5'-phosphate</name>
        <dbReference type="ChEBI" id="CHEBI:597326"/>
    </cofactor>
</comment>
<comment type="catalytic activity">
    <reaction evidence="8">
        <text>(sulfur carrier)-H + L-cysteine = (sulfur carrier)-SH + L-alanine</text>
        <dbReference type="Rhea" id="RHEA:43892"/>
        <dbReference type="Rhea" id="RHEA-COMP:14737"/>
        <dbReference type="Rhea" id="RHEA-COMP:14739"/>
        <dbReference type="ChEBI" id="CHEBI:29917"/>
        <dbReference type="ChEBI" id="CHEBI:35235"/>
        <dbReference type="ChEBI" id="CHEBI:57972"/>
        <dbReference type="ChEBI" id="CHEBI:64428"/>
        <dbReference type="EC" id="2.8.1.7"/>
    </reaction>
</comment>
<protein>
    <submittedName>
        <fullName evidence="10">Cysteine desulfurase family protein</fullName>
    </submittedName>
</protein>
<reference evidence="10 11" key="1">
    <citation type="submission" date="2024-09" db="EMBL/GenBank/DDBJ databases">
        <authorList>
            <person name="Salinas-Garcia M.A."/>
            <person name="Prieme A."/>
        </authorList>
    </citation>
    <scope>NUCLEOTIDE SEQUENCE [LARGE SCALE GENOMIC DNA]</scope>
    <source>
        <strain evidence="10 11">DSM 21081</strain>
    </source>
</reference>
<evidence type="ECO:0000259" key="9">
    <source>
        <dbReference type="Pfam" id="PF00266"/>
    </source>
</evidence>
<dbReference type="InterPro" id="IPR000192">
    <property type="entry name" value="Aminotrans_V_dom"/>
</dbReference>
<evidence type="ECO:0000256" key="7">
    <source>
        <dbReference type="ARBA" id="ARBA00023014"/>
    </source>
</evidence>
<proteinExistence type="inferred from homology"/>